<comment type="function">
    <text evidence="2">Hydrolysis of 6-phosphogluconolactone to 6-phosphogluconate.</text>
</comment>
<dbReference type="GO" id="GO:0006098">
    <property type="term" value="P:pentose-phosphate shunt"/>
    <property type="evidence" value="ECO:0007669"/>
    <property type="project" value="UniProtKB-UniPathway"/>
</dbReference>
<dbReference type="InterPro" id="IPR039104">
    <property type="entry name" value="6PGL"/>
</dbReference>
<proteinExistence type="inferred from homology"/>
<dbReference type="AlphaFoldDB" id="A0A0H5QKW8"/>
<reference evidence="4" key="1">
    <citation type="submission" date="2015-04" db="EMBL/GenBank/DDBJ databases">
        <title>The genome sequence of the plant pathogenic Rhizarian Plasmodiophora brassicae reveals insights in its biotrophic life cycle and the origin of chitin synthesis.</title>
        <authorList>
            <person name="Schwelm A."/>
            <person name="Fogelqvist J."/>
            <person name="Knaust A."/>
            <person name="Julke S."/>
            <person name="Lilja T."/>
            <person name="Dhandapani V."/>
            <person name="Bonilla-Rosso G."/>
            <person name="Karlsson M."/>
            <person name="Shevchenko A."/>
            <person name="Choi S.R."/>
            <person name="Kim H.G."/>
            <person name="Park J.Y."/>
            <person name="Lim Y.P."/>
            <person name="Ludwig-Muller J."/>
            <person name="Dixelius C."/>
        </authorList>
    </citation>
    <scope>NUCLEOTIDE SEQUENCE</scope>
    <source>
        <tissue evidence="4">Potato root galls</tissue>
    </source>
</reference>
<protein>
    <recommendedName>
        <fullName evidence="2">6-phosphogluconolactonase</fullName>
        <shortName evidence="2">6PGL</shortName>
        <ecNumber evidence="2">3.1.1.31</ecNumber>
    </recommendedName>
</protein>
<evidence type="ECO:0000256" key="1">
    <source>
        <dbReference type="ARBA" id="ARBA00010662"/>
    </source>
</evidence>
<accession>A0A0H5QKW8</accession>
<dbReference type="InterPro" id="IPR006148">
    <property type="entry name" value="Glc/Gal-6P_isomerase"/>
</dbReference>
<dbReference type="PANTHER" id="PTHR11054:SF0">
    <property type="entry name" value="6-PHOSPHOGLUCONOLACTONASE"/>
    <property type="match status" value="1"/>
</dbReference>
<comment type="similarity">
    <text evidence="1 2">Belongs to the glucosamine/galactosamine-6-phosphate isomerase family. 6-phosphogluconolactonase subfamily.</text>
</comment>
<sequence>INHYPNIPYHCVLQMSNAVIGHQTPIVHVLETPNQAGYAAATFILEKAQVAISQRGRFVVSFSGGSIPALLWYAQYLIHVCAMFISDHDYPSLNYIILYTCSPYLLESKMDFTKWWISFADERCVPLSNPESNFFEVNRHFLSKLPVKIPSNQIFSIMDNWLNDDTHTVARSYEKSLRSGLSDNDDVVFDLIILGMGPDGHTASLFPGHKLLTDQSDLVAPIHDSPKPPSSRITLTLKCLNSARDVIFIACGSSKCDVLRNVFSLDPILKSSIPAALVQPKSAVHWFIDGEANPA</sequence>
<evidence type="ECO:0000313" key="4">
    <source>
        <dbReference type="EMBL" id="CRZ01981.1"/>
    </source>
</evidence>
<dbReference type="EC" id="3.1.1.31" evidence="2"/>
<dbReference type="CDD" id="cd01400">
    <property type="entry name" value="6PGL"/>
    <property type="match status" value="1"/>
</dbReference>
<dbReference type="PANTHER" id="PTHR11054">
    <property type="entry name" value="6-PHOSPHOGLUCONOLACTONASE"/>
    <property type="match status" value="1"/>
</dbReference>
<feature type="domain" description="Glucosamine/galactosamine-6-phosphate isomerase" evidence="3">
    <location>
        <begin position="109"/>
        <end position="286"/>
    </location>
</feature>
<dbReference type="GO" id="GO:0017057">
    <property type="term" value="F:6-phosphogluconolactonase activity"/>
    <property type="evidence" value="ECO:0007669"/>
    <property type="project" value="UniProtKB-UniRule"/>
</dbReference>
<comment type="catalytic activity">
    <reaction evidence="2">
        <text>6-phospho-D-glucono-1,5-lactone + H2O = 6-phospho-D-gluconate + H(+)</text>
        <dbReference type="Rhea" id="RHEA:12556"/>
        <dbReference type="ChEBI" id="CHEBI:15377"/>
        <dbReference type="ChEBI" id="CHEBI:15378"/>
        <dbReference type="ChEBI" id="CHEBI:57955"/>
        <dbReference type="ChEBI" id="CHEBI:58759"/>
        <dbReference type="EC" id="3.1.1.31"/>
    </reaction>
</comment>
<dbReference type="InterPro" id="IPR037171">
    <property type="entry name" value="NagB/RpiA_transferase-like"/>
</dbReference>
<keyword evidence="2" id="KW-0378">Hydrolase</keyword>
<organism evidence="4">
    <name type="scientific">Spongospora subterranea</name>
    <dbReference type="NCBI Taxonomy" id="70186"/>
    <lineage>
        <taxon>Eukaryota</taxon>
        <taxon>Sar</taxon>
        <taxon>Rhizaria</taxon>
        <taxon>Endomyxa</taxon>
        <taxon>Phytomyxea</taxon>
        <taxon>Plasmodiophorida</taxon>
        <taxon>Plasmodiophoridae</taxon>
        <taxon>Spongospora</taxon>
    </lineage>
</organism>
<evidence type="ECO:0000256" key="2">
    <source>
        <dbReference type="RuleBase" id="RU365095"/>
    </source>
</evidence>
<dbReference type="EMBL" id="HACM01001539">
    <property type="protein sequence ID" value="CRZ01981.1"/>
    <property type="molecule type" value="Transcribed_RNA"/>
</dbReference>
<dbReference type="SUPFAM" id="SSF100950">
    <property type="entry name" value="NagB/RpiA/CoA transferase-like"/>
    <property type="match status" value="1"/>
</dbReference>
<name>A0A0H5QKW8_9EUKA</name>
<dbReference type="InterPro" id="IPR005900">
    <property type="entry name" value="6-phosphogluconolactonase_DevB"/>
</dbReference>
<dbReference type="Pfam" id="PF01182">
    <property type="entry name" value="Glucosamine_iso"/>
    <property type="match status" value="1"/>
</dbReference>
<dbReference type="GO" id="GO:0005975">
    <property type="term" value="P:carbohydrate metabolic process"/>
    <property type="evidence" value="ECO:0007669"/>
    <property type="project" value="UniProtKB-UniRule"/>
</dbReference>
<dbReference type="Gene3D" id="3.40.50.1360">
    <property type="match status" value="1"/>
</dbReference>
<dbReference type="UniPathway" id="UPA00115">
    <property type="reaction ID" value="UER00409"/>
</dbReference>
<dbReference type="NCBIfam" id="TIGR01198">
    <property type="entry name" value="pgl"/>
    <property type="match status" value="1"/>
</dbReference>
<evidence type="ECO:0000259" key="3">
    <source>
        <dbReference type="Pfam" id="PF01182"/>
    </source>
</evidence>
<feature type="non-terminal residue" evidence="4">
    <location>
        <position position="1"/>
    </location>
</feature>
<comment type="pathway">
    <text evidence="2">Carbohydrate degradation; pentose phosphate pathway; D-ribulose 5-phosphate from D-glucose 6-phosphate (oxidative stage): step 2/3.</text>
</comment>